<reference evidence="2 3" key="1">
    <citation type="submission" date="2014-04" db="EMBL/GenBank/DDBJ databases">
        <authorList>
            <consortium name="DOE Joint Genome Institute"/>
            <person name="Kuo A."/>
            <person name="Tarkka M."/>
            <person name="Buscot F."/>
            <person name="Kohler A."/>
            <person name="Nagy L.G."/>
            <person name="Floudas D."/>
            <person name="Copeland A."/>
            <person name="Barry K.W."/>
            <person name="Cichocki N."/>
            <person name="Veneault-Fourrey C."/>
            <person name="LaButti K."/>
            <person name="Lindquist E.A."/>
            <person name="Lipzen A."/>
            <person name="Lundell T."/>
            <person name="Morin E."/>
            <person name="Murat C."/>
            <person name="Sun H."/>
            <person name="Tunlid A."/>
            <person name="Henrissat B."/>
            <person name="Grigoriev I.V."/>
            <person name="Hibbett D.S."/>
            <person name="Martin F."/>
            <person name="Nordberg H.P."/>
            <person name="Cantor M.N."/>
            <person name="Hua S.X."/>
        </authorList>
    </citation>
    <scope>NUCLEOTIDE SEQUENCE [LARGE SCALE GENOMIC DNA]</scope>
    <source>
        <strain evidence="2 3">F 1598</strain>
    </source>
</reference>
<proteinExistence type="inferred from homology"/>
<dbReference type="InParanoid" id="A0A0C3EV48"/>
<dbReference type="Gene3D" id="3.50.50.60">
    <property type="entry name" value="FAD/NAD(P)-binding domain"/>
    <property type="match status" value="2"/>
</dbReference>
<reference evidence="3" key="2">
    <citation type="submission" date="2015-01" db="EMBL/GenBank/DDBJ databases">
        <title>Evolutionary Origins and Diversification of the Mycorrhizal Mutualists.</title>
        <authorList>
            <consortium name="DOE Joint Genome Institute"/>
            <consortium name="Mycorrhizal Genomics Consortium"/>
            <person name="Kohler A."/>
            <person name="Kuo A."/>
            <person name="Nagy L.G."/>
            <person name="Floudas D."/>
            <person name="Copeland A."/>
            <person name="Barry K.W."/>
            <person name="Cichocki N."/>
            <person name="Veneault-Fourrey C."/>
            <person name="LaButti K."/>
            <person name="Lindquist E.A."/>
            <person name="Lipzen A."/>
            <person name="Lundell T."/>
            <person name="Morin E."/>
            <person name="Murat C."/>
            <person name="Riley R."/>
            <person name="Ohm R."/>
            <person name="Sun H."/>
            <person name="Tunlid A."/>
            <person name="Henrissat B."/>
            <person name="Grigoriev I.V."/>
            <person name="Hibbett D.S."/>
            <person name="Martin F."/>
        </authorList>
    </citation>
    <scope>NUCLEOTIDE SEQUENCE [LARGE SCALE GENOMIC DNA]</scope>
    <source>
        <strain evidence="3">F 1598</strain>
    </source>
</reference>
<dbReference type="EMBL" id="KN833035">
    <property type="protein sequence ID" value="KIM76405.1"/>
    <property type="molecule type" value="Genomic_DNA"/>
</dbReference>
<gene>
    <name evidence="2" type="ORF">PILCRDRAFT_648853</name>
</gene>
<dbReference type="HOGENOM" id="CLU_006937_6_1_1"/>
<dbReference type="InterPro" id="IPR051209">
    <property type="entry name" value="FAD-bind_Monooxygenase_sf"/>
</dbReference>
<protein>
    <recommendedName>
        <fullName evidence="4">FAD/NAD(P)-binding domain-containing protein</fullName>
    </recommendedName>
</protein>
<evidence type="ECO:0008006" key="4">
    <source>
        <dbReference type="Google" id="ProtNLM"/>
    </source>
</evidence>
<evidence type="ECO:0000313" key="3">
    <source>
        <dbReference type="Proteomes" id="UP000054166"/>
    </source>
</evidence>
<dbReference type="PANTHER" id="PTHR42877">
    <property type="entry name" value="L-ORNITHINE N(5)-MONOOXYGENASE-RELATED"/>
    <property type="match status" value="1"/>
</dbReference>
<dbReference type="Pfam" id="PF13450">
    <property type="entry name" value="NAD_binding_8"/>
    <property type="match status" value="1"/>
</dbReference>
<accession>A0A0C3EV48</accession>
<evidence type="ECO:0000313" key="2">
    <source>
        <dbReference type="EMBL" id="KIM76405.1"/>
    </source>
</evidence>
<dbReference type="InterPro" id="IPR036188">
    <property type="entry name" value="FAD/NAD-bd_sf"/>
</dbReference>
<organism evidence="2 3">
    <name type="scientific">Piloderma croceum (strain F 1598)</name>
    <dbReference type="NCBI Taxonomy" id="765440"/>
    <lineage>
        <taxon>Eukaryota</taxon>
        <taxon>Fungi</taxon>
        <taxon>Dikarya</taxon>
        <taxon>Basidiomycota</taxon>
        <taxon>Agaricomycotina</taxon>
        <taxon>Agaricomycetes</taxon>
        <taxon>Agaricomycetidae</taxon>
        <taxon>Atheliales</taxon>
        <taxon>Atheliaceae</taxon>
        <taxon>Piloderma</taxon>
    </lineage>
</organism>
<dbReference type="STRING" id="765440.A0A0C3EV48"/>
<evidence type="ECO:0000256" key="1">
    <source>
        <dbReference type="ARBA" id="ARBA00010139"/>
    </source>
</evidence>
<dbReference type="Proteomes" id="UP000054166">
    <property type="component" value="Unassembled WGS sequence"/>
</dbReference>
<sequence length="586" mass="66435">MTGIPLAPDRPAGKSGDKFKLGDFAIDEYRPIKVVAIGAGFSGIIAGIRFPQRIQNIDFTNYEKNAGVGGTWYLNKYPGVACDIPSHCYQLTFEENTDWSAFYSPGSEILAYLERVVDKYKLMRYIKLQHELIHARYDEPSAKWHLRLRRPAINSDSTAGIHFEEFEDTADILFTGLGSLSQWTWPDIAGLNEFKGTVLHTAQWDESVQDWGTKKVGVIGVGSSAIQIVPALQPKVAHLFNYVRGKTWIASPFAIAKLAALTHDSKSDNYSFTDADKKAFKDREYYKAFRHDLEAHIHTAYPVVLRGSALQQWAQKAFKQSMINKLEKKPWISDHLVPDFSVGCRRATPGPGYLDSLTRDNVDFISTPIKRITATGIETIDGHHQELDAIVCATGFDTTFQLPFPFIGRAGVSLQDAYKPHPITYLSVCVPGFPNWFQALGPNSAVSSGSLMVILERQIEYAIKATLKLQRERLKSIEVKKEAAQDYDEYIEHYFPTTVYSEKCRSWYKMGKEEGRVTGLWPGSCLHALRVLEHPRWEDFDYEPLNEIKNRFHWLGDGQTYNDKTKTGDRAWYLRDSEVDIPPSKL</sequence>
<dbReference type="OrthoDB" id="74360at2759"/>
<name>A0A0C3EV48_PILCF</name>
<dbReference type="PANTHER" id="PTHR42877:SF7">
    <property type="entry name" value="FLAVIN-BINDING MONOOXYGENASE-RELATED"/>
    <property type="match status" value="1"/>
</dbReference>
<keyword evidence="3" id="KW-1185">Reference proteome</keyword>
<dbReference type="AlphaFoldDB" id="A0A0C3EV48"/>
<comment type="similarity">
    <text evidence="1">Belongs to the FAD-binding monooxygenase family.</text>
</comment>
<dbReference type="SUPFAM" id="SSF51905">
    <property type="entry name" value="FAD/NAD(P)-binding domain"/>
    <property type="match status" value="1"/>
</dbReference>